<dbReference type="EMBL" id="CM045874">
    <property type="protein sequence ID" value="KAI7945052.1"/>
    <property type="molecule type" value="Genomic_DNA"/>
</dbReference>
<protein>
    <submittedName>
        <fullName evidence="1">Uncharacterized protein</fullName>
    </submittedName>
</protein>
<keyword evidence="2" id="KW-1185">Reference proteome</keyword>
<dbReference type="Proteomes" id="UP001060170">
    <property type="component" value="Chromosome 10"/>
</dbReference>
<accession>A0ACC0E5T6</accession>
<comment type="caution">
    <text evidence="1">The sequence shown here is derived from an EMBL/GenBank/DDBJ whole genome shotgun (WGS) entry which is preliminary data.</text>
</comment>
<reference evidence="2" key="2">
    <citation type="journal article" date="2018" name="Mol. Plant Microbe Interact.">
        <title>Genome sequence resources for the wheat stripe rust pathogen (Puccinia striiformis f. sp. tritici) and the barley stripe rust pathogen (Puccinia striiformis f. sp. hordei).</title>
        <authorList>
            <person name="Xia C."/>
            <person name="Wang M."/>
            <person name="Yin C."/>
            <person name="Cornejo O.E."/>
            <person name="Hulbert S.H."/>
            <person name="Chen X."/>
        </authorList>
    </citation>
    <scope>NUCLEOTIDE SEQUENCE [LARGE SCALE GENOMIC DNA]</scope>
    <source>
        <strain evidence="2">93-210</strain>
    </source>
</reference>
<name>A0ACC0E5T6_9BASI</name>
<reference evidence="2" key="1">
    <citation type="journal article" date="2018" name="BMC Genomics">
        <title>Genomic insights into host adaptation between the wheat stripe rust pathogen (Puccinia striiformis f. sp. tritici) and the barley stripe rust pathogen (Puccinia striiformis f. sp. hordei).</title>
        <authorList>
            <person name="Xia C."/>
            <person name="Wang M."/>
            <person name="Yin C."/>
            <person name="Cornejo O.E."/>
            <person name="Hulbert S.H."/>
            <person name="Chen X."/>
        </authorList>
    </citation>
    <scope>NUCLEOTIDE SEQUENCE [LARGE SCALE GENOMIC DNA]</scope>
    <source>
        <strain evidence="2">93-210</strain>
    </source>
</reference>
<reference evidence="1 2" key="3">
    <citation type="journal article" date="2022" name="Microbiol. Spectr.">
        <title>Folding features and dynamics of 3D genome architecture in plant fungal pathogens.</title>
        <authorList>
            <person name="Xia C."/>
        </authorList>
    </citation>
    <scope>NUCLEOTIDE SEQUENCE [LARGE SCALE GENOMIC DNA]</scope>
    <source>
        <strain evidence="1 2">93-210</strain>
    </source>
</reference>
<organism evidence="1 2">
    <name type="scientific">Puccinia striiformis f. sp. tritici</name>
    <dbReference type="NCBI Taxonomy" id="168172"/>
    <lineage>
        <taxon>Eukaryota</taxon>
        <taxon>Fungi</taxon>
        <taxon>Dikarya</taxon>
        <taxon>Basidiomycota</taxon>
        <taxon>Pucciniomycotina</taxon>
        <taxon>Pucciniomycetes</taxon>
        <taxon>Pucciniales</taxon>
        <taxon>Pucciniaceae</taxon>
        <taxon>Puccinia</taxon>
    </lineage>
</organism>
<evidence type="ECO:0000313" key="1">
    <source>
        <dbReference type="EMBL" id="KAI7945052.1"/>
    </source>
</evidence>
<gene>
    <name evidence="1" type="ORF">MJO28_010747</name>
</gene>
<proteinExistence type="predicted"/>
<sequence length="88" mass="9595">MQYMKSAILMIAMTCDLALAFGCYPGRPEGGCYVQNKGTEGPVNTLIPANHPDPKSLVYSCNRGATYCCTKNTFKATVPDINRCKPRS</sequence>
<evidence type="ECO:0000313" key="2">
    <source>
        <dbReference type="Proteomes" id="UP001060170"/>
    </source>
</evidence>